<gene>
    <name evidence="2" type="ORF">C1Y40_04909</name>
</gene>
<evidence type="ECO:0000256" key="1">
    <source>
        <dbReference type="SAM" id="MobiDB-lite"/>
    </source>
</evidence>
<reference evidence="2 3" key="1">
    <citation type="journal article" date="2017" name="Int. J. Syst. Evol. Microbiol.">
        <title>Mycobacterium talmoniae sp. nov., a slowly growing mycobacterium isolated from human respiratory samples.</title>
        <authorList>
            <person name="Davidson R.M."/>
            <person name="DeGroote M.A."/>
            <person name="Marola J.L."/>
            <person name="Buss S."/>
            <person name="Jones V."/>
            <person name="McNeil M.R."/>
            <person name="Freifeld A.G."/>
            <person name="Elaine Epperson L."/>
            <person name="Hasan N.A."/>
            <person name="Jackson M."/>
            <person name="Iwen P.C."/>
            <person name="Salfinger M."/>
            <person name="Strong M."/>
        </authorList>
    </citation>
    <scope>NUCLEOTIDE SEQUENCE [LARGE SCALE GENOMIC DNA]</scope>
    <source>
        <strain evidence="2 3">ATCC BAA-2683</strain>
    </source>
</reference>
<protein>
    <submittedName>
        <fullName evidence="2">Uncharacterized protein</fullName>
    </submittedName>
</protein>
<comment type="caution">
    <text evidence="2">The sequence shown here is derived from an EMBL/GenBank/DDBJ whole genome shotgun (WGS) entry which is preliminary data.</text>
</comment>
<organism evidence="2 3">
    <name type="scientific">Mycobacterium talmoniae</name>
    <dbReference type="NCBI Taxonomy" id="1858794"/>
    <lineage>
        <taxon>Bacteria</taxon>
        <taxon>Bacillati</taxon>
        <taxon>Actinomycetota</taxon>
        <taxon>Actinomycetes</taxon>
        <taxon>Mycobacteriales</taxon>
        <taxon>Mycobacteriaceae</taxon>
        <taxon>Mycobacterium</taxon>
    </lineage>
</organism>
<dbReference type="AlphaFoldDB" id="A0A2S8BE33"/>
<name>A0A2S8BE33_9MYCO</name>
<evidence type="ECO:0000313" key="2">
    <source>
        <dbReference type="EMBL" id="PQM44937.1"/>
    </source>
</evidence>
<feature type="region of interest" description="Disordered" evidence="1">
    <location>
        <begin position="56"/>
        <end position="76"/>
    </location>
</feature>
<feature type="compositionally biased region" description="Polar residues" evidence="1">
    <location>
        <begin position="65"/>
        <end position="76"/>
    </location>
</feature>
<dbReference type="Proteomes" id="UP000238296">
    <property type="component" value="Unassembled WGS sequence"/>
</dbReference>
<evidence type="ECO:0000313" key="3">
    <source>
        <dbReference type="Proteomes" id="UP000238296"/>
    </source>
</evidence>
<feature type="region of interest" description="Disordered" evidence="1">
    <location>
        <begin position="1"/>
        <end position="25"/>
    </location>
</feature>
<sequence>MITGDSSRSSLEQPVPRCSHSPTTAIGIGSAMSAMKSNAVSGAGWPITAATIASTPSASPLINERVNTSCTAPRSR</sequence>
<feature type="compositionally biased region" description="Polar residues" evidence="1">
    <location>
        <begin position="1"/>
        <end position="12"/>
    </location>
</feature>
<dbReference type="EMBL" id="PPEA01000690">
    <property type="protein sequence ID" value="PQM44937.1"/>
    <property type="molecule type" value="Genomic_DNA"/>
</dbReference>
<accession>A0A2S8BE33</accession>
<proteinExistence type="predicted"/>